<dbReference type="AlphaFoldDB" id="A0A0F9YIE6"/>
<dbReference type="EMBL" id="LAZR01000001">
    <property type="protein sequence ID" value="KKO12067.1"/>
    <property type="molecule type" value="Genomic_DNA"/>
</dbReference>
<comment type="caution">
    <text evidence="1">The sequence shown here is derived from an EMBL/GenBank/DDBJ whole genome shotgun (WGS) entry which is preliminary data.</text>
</comment>
<evidence type="ECO:0000313" key="1">
    <source>
        <dbReference type="EMBL" id="KKO12067.1"/>
    </source>
</evidence>
<reference evidence="1" key="1">
    <citation type="journal article" date="2015" name="Nature">
        <title>Complex archaea that bridge the gap between prokaryotes and eukaryotes.</title>
        <authorList>
            <person name="Spang A."/>
            <person name="Saw J.H."/>
            <person name="Jorgensen S.L."/>
            <person name="Zaremba-Niedzwiedzka K."/>
            <person name="Martijn J."/>
            <person name="Lind A.E."/>
            <person name="van Eijk R."/>
            <person name="Schleper C."/>
            <person name="Guy L."/>
            <person name="Ettema T.J."/>
        </authorList>
    </citation>
    <scope>NUCLEOTIDE SEQUENCE</scope>
</reference>
<organism evidence="1">
    <name type="scientific">marine sediment metagenome</name>
    <dbReference type="NCBI Taxonomy" id="412755"/>
    <lineage>
        <taxon>unclassified sequences</taxon>
        <taxon>metagenomes</taxon>
        <taxon>ecological metagenomes</taxon>
    </lineage>
</organism>
<name>A0A0F9YIE6_9ZZZZ</name>
<evidence type="ECO:0008006" key="2">
    <source>
        <dbReference type="Google" id="ProtNLM"/>
    </source>
</evidence>
<gene>
    <name evidence="1" type="ORF">LCGC14_0000750</name>
</gene>
<sequence>MKAYDLLKYTACIGLSLFLYQSAPVLAQPADKPRFEEHQRNAVRDYYRAESSAKRCPPGLAKKNNGCMPPGQAKKWQVGQRLPGDVIYHEIPPEIASQLGVPPDGHRYVRVASDILLITQNVGNVIDAIIGVE</sequence>
<protein>
    <recommendedName>
        <fullName evidence="2">Nickel/cobalt transporter regulator</fullName>
    </recommendedName>
</protein>
<proteinExistence type="predicted"/>
<accession>A0A0F9YIE6</accession>
<dbReference type="Gene3D" id="3.10.450.160">
    <property type="entry name" value="inner membrane protein cigr"/>
    <property type="match status" value="1"/>
</dbReference>